<evidence type="ECO:0000256" key="2">
    <source>
        <dbReference type="ARBA" id="ARBA00022475"/>
    </source>
</evidence>
<name>A0A1I4JUE4_9FIRM</name>
<sequence>MQWWMILKREMRQIFVKDPRLAVVIFGASIIYLVIFSLLYGTHVVNYVPLAIYDEDQSYISRGLIQAFTDSEKFDIVVQPATVDEMQQMLQDHTVYAAVHIQRGFAKEIVSGRSSPVFFMTSGINLAITNTATTAAAEIVGAFSHSVSMKLAEKAGLKPSMADNKTAPVRVSLRVHGNPTLSYLYFFVIGLSMAAFQQAIFLPVGASIIGEYQRLHELADNSALKIIGLKLLLYYLLDTLSFFLTLLMAVKVFAIPCRADFFSILLLSTAFIFCAMGFSAVVSSLCDSEVTFSKLSLIYAVPAFTLSGYMWPFSSMDIFSQILSYFIPLTYFGDSLRDLLLSGHTPLLVRNVLLLYFTGVALIGLAIAIFAYRRKQILSAESIRVESVI</sequence>
<protein>
    <submittedName>
        <fullName evidence="8">ABC-2 type transport system permease protein</fullName>
    </submittedName>
</protein>
<evidence type="ECO:0000256" key="3">
    <source>
        <dbReference type="ARBA" id="ARBA00022692"/>
    </source>
</evidence>
<keyword evidence="2" id="KW-1003">Cell membrane</keyword>
<keyword evidence="3 6" id="KW-0812">Transmembrane</keyword>
<comment type="subcellular location">
    <subcellularLocation>
        <location evidence="1">Cell membrane</location>
        <topology evidence="1">Multi-pass membrane protein</topology>
    </subcellularLocation>
</comment>
<evidence type="ECO:0000313" key="8">
    <source>
        <dbReference type="EMBL" id="SFL69837.1"/>
    </source>
</evidence>
<keyword evidence="4 6" id="KW-1133">Transmembrane helix</keyword>
<dbReference type="STRING" id="1123291.SAMN04490355_10145"/>
<feature type="domain" description="ABC-2 type transporter transmembrane" evidence="7">
    <location>
        <begin position="25"/>
        <end position="367"/>
    </location>
</feature>
<dbReference type="Pfam" id="PF12698">
    <property type="entry name" value="ABC2_membrane_3"/>
    <property type="match status" value="1"/>
</dbReference>
<feature type="transmembrane region" description="Helical" evidence="6">
    <location>
        <begin position="347"/>
        <end position="372"/>
    </location>
</feature>
<keyword evidence="9" id="KW-1185">Reference proteome</keyword>
<feature type="transmembrane region" description="Helical" evidence="6">
    <location>
        <begin position="183"/>
        <end position="210"/>
    </location>
</feature>
<dbReference type="AlphaFoldDB" id="A0A1I4JUE4"/>
<dbReference type="GO" id="GO:0005886">
    <property type="term" value="C:plasma membrane"/>
    <property type="evidence" value="ECO:0007669"/>
    <property type="project" value="UniProtKB-SubCell"/>
</dbReference>
<feature type="transmembrane region" description="Helical" evidence="6">
    <location>
        <begin position="261"/>
        <end position="285"/>
    </location>
</feature>
<reference evidence="9" key="1">
    <citation type="submission" date="2016-10" db="EMBL/GenBank/DDBJ databases">
        <authorList>
            <person name="Varghese N."/>
            <person name="Submissions S."/>
        </authorList>
    </citation>
    <scope>NUCLEOTIDE SEQUENCE [LARGE SCALE GENOMIC DNA]</scope>
    <source>
        <strain evidence="9">DSM 13327</strain>
    </source>
</reference>
<feature type="transmembrane region" description="Helical" evidence="6">
    <location>
        <begin position="231"/>
        <end position="255"/>
    </location>
</feature>
<proteinExistence type="predicted"/>
<dbReference type="InterPro" id="IPR013525">
    <property type="entry name" value="ABC2_TM"/>
</dbReference>
<dbReference type="PANTHER" id="PTHR30294:SF29">
    <property type="entry name" value="MULTIDRUG ABC TRANSPORTER PERMEASE YBHS-RELATED"/>
    <property type="match status" value="1"/>
</dbReference>
<evidence type="ECO:0000256" key="1">
    <source>
        <dbReference type="ARBA" id="ARBA00004651"/>
    </source>
</evidence>
<evidence type="ECO:0000256" key="5">
    <source>
        <dbReference type="ARBA" id="ARBA00023136"/>
    </source>
</evidence>
<dbReference type="OrthoDB" id="9788252at2"/>
<accession>A0A1I4JUE4</accession>
<dbReference type="GO" id="GO:0140359">
    <property type="term" value="F:ABC-type transporter activity"/>
    <property type="evidence" value="ECO:0007669"/>
    <property type="project" value="InterPro"/>
</dbReference>
<dbReference type="PANTHER" id="PTHR30294">
    <property type="entry name" value="MEMBRANE COMPONENT OF ABC TRANSPORTER YHHJ-RELATED"/>
    <property type="match status" value="1"/>
</dbReference>
<organism evidence="8 9">
    <name type="scientific">Pelosinus propionicus DSM 13327</name>
    <dbReference type="NCBI Taxonomy" id="1123291"/>
    <lineage>
        <taxon>Bacteria</taxon>
        <taxon>Bacillati</taxon>
        <taxon>Bacillota</taxon>
        <taxon>Negativicutes</taxon>
        <taxon>Selenomonadales</taxon>
        <taxon>Sporomusaceae</taxon>
        <taxon>Pelosinus</taxon>
    </lineage>
</organism>
<dbReference type="InterPro" id="IPR051449">
    <property type="entry name" value="ABC-2_transporter_component"/>
</dbReference>
<evidence type="ECO:0000256" key="4">
    <source>
        <dbReference type="ARBA" id="ARBA00022989"/>
    </source>
</evidence>
<keyword evidence="5 6" id="KW-0472">Membrane</keyword>
<evidence type="ECO:0000259" key="7">
    <source>
        <dbReference type="Pfam" id="PF12698"/>
    </source>
</evidence>
<dbReference type="EMBL" id="FOTS01000014">
    <property type="protein sequence ID" value="SFL69837.1"/>
    <property type="molecule type" value="Genomic_DNA"/>
</dbReference>
<feature type="transmembrane region" description="Helical" evidence="6">
    <location>
        <begin position="297"/>
        <end position="327"/>
    </location>
</feature>
<gene>
    <name evidence="8" type="ORF">SAMN04490355_10145</name>
</gene>
<dbReference type="Gene3D" id="3.40.1710.10">
    <property type="entry name" value="abc type-2 transporter like domain"/>
    <property type="match status" value="1"/>
</dbReference>
<dbReference type="RefSeq" id="WP_090935689.1">
    <property type="nucleotide sequence ID" value="NZ_FOTS01000014.1"/>
</dbReference>
<evidence type="ECO:0000256" key="6">
    <source>
        <dbReference type="SAM" id="Phobius"/>
    </source>
</evidence>
<dbReference type="Proteomes" id="UP000199520">
    <property type="component" value="Unassembled WGS sequence"/>
</dbReference>
<evidence type="ECO:0000313" key="9">
    <source>
        <dbReference type="Proteomes" id="UP000199520"/>
    </source>
</evidence>
<feature type="transmembrane region" description="Helical" evidence="6">
    <location>
        <begin position="21"/>
        <end position="40"/>
    </location>
</feature>